<protein>
    <submittedName>
        <fullName evidence="2">Uncharacterized protein</fullName>
    </submittedName>
</protein>
<dbReference type="HOGENOM" id="CLU_1455238_0_0_1"/>
<feature type="transmembrane region" description="Helical" evidence="1">
    <location>
        <begin position="142"/>
        <end position="167"/>
    </location>
</feature>
<feature type="transmembrane region" description="Helical" evidence="1">
    <location>
        <begin position="106"/>
        <end position="122"/>
    </location>
</feature>
<keyword evidence="1" id="KW-0812">Transmembrane</keyword>
<keyword evidence="1" id="KW-1133">Transmembrane helix</keyword>
<evidence type="ECO:0000313" key="3">
    <source>
        <dbReference type="Proteomes" id="UP000054097"/>
    </source>
</evidence>
<organism evidence="2 3">
    <name type="scientific">Serendipita vermifera MAFF 305830</name>
    <dbReference type="NCBI Taxonomy" id="933852"/>
    <lineage>
        <taxon>Eukaryota</taxon>
        <taxon>Fungi</taxon>
        <taxon>Dikarya</taxon>
        <taxon>Basidiomycota</taxon>
        <taxon>Agaricomycotina</taxon>
        <taxon>Agaricomycetes</taxon>
        <taxon>Sebacinales</taxon>
        <taxon>Serendipitaceae</taxon>
        <taxon>Serendipita</taxon>
    </lineage>
</organism>
<feature type="transmembrane region" description="Helical" evidence="1">
    <location>
        <begin position="29"/>
        <end position="47"/>
    </location>
</feature>
<dbReference type="AlphaFoldDB" id="A0A0C3AF79"/>
<evidence type="ECO:0000313" key="2">
    <source>
        <dbReference type="EMBL" id="KIM23310.1"/>
    </source>
</evidence>
<keyword evidence="3" id="KW-1185">Reference proteome</keyword>
<dbReference type="Proteomes" id="UP000054097">
    <property type="component" value="Unassembled WGS sequence"/>
</dbReference>
<evidence type="ECO:0000256" key="1">
    <source>
        <dbReference type="SAM" id="Phobius"/>
    </source>
</evidence>
<accession>A0A0C3AF79</accession>
<keyword evidence="1" id="KW-0472">Membrane</keyword>
<gene>
    <name evidence="2" type="ORF">M408DRAFT_28000</name>
</gene>
<sequence length="186" mass="20709">METALQNYKLPSVVQRLVEAQIQAYNAQCLMPILTAALQLTITGILMSPKVSRTSPYWPGRIILPLSTFGVLCSFVSSVTAVVYLQNICWLEITTRGIIMNNASSLPARIFLAGDNIPLYLLDPNNVALLLTEFGLPLDGLITAAVASYVFYVAALVFVITVGVLMYHNMYKTEWQRPYKEHLYVC</sequence>
<name>A0A0C3AF79_SERVB</name>
<dbReference type="EMBL" id="KN824339">
    <property type="protein sequence ID" value="KIM23310.1"/>
    <property type="molecule type" value="Genomic_DNA"/>
</dbReference>
<reference evidence="3" key="2">
    <citation type="submission" date="2015-01" db="EMBL/GenBank/DDBJ databases">
        <title>Evolutionary Origins and Diversification of the Mycorrhizal Mutualists.</title>
        <authorList>
            <consortium name="DOE Joint Genome Institute"/>
            <consortium name="Mycorrhizal Genomics Consortium"/>
            <person name="Kohler A."/>
            <person name="Kuo A."/>
            <person name="Nagy L.G."/>
            <person name="Floudas D."/>
            <person name="Copeland A."/>
            <person name="Barry K.W."/>
            <person name="Cichocki N."/>
            <person name="Veneault-Fourrey C."/>
            <person name="LaButti K."/>
            <person name="Lindquist E.A."/>
            <person name="Lipzen A."/>
            <person name="Lundell T."/>
            <person name="Morin E."/>
            <person name="Murat C."/>
            <person name="Riley R."/>
            <person name="Ohm R."/>
            <person name="Sun H."/>
            <person name="Tunlid A."/>
            <person name="Henrissat B."/>
            <person name="Grigoriev I.V."/>
            <person name="Hibbett D.S."/>
            <person name="Martin F."/>
        </authorList>
    </citation>
    <scope>NUCLEOTIDE SEQUENCE [LARGE SCALE GENOMIC DNA]</scope>
    <source>
        <strain evidence="3">MAFF 305830</strain>
    </source>
</reference>
<feature type="transmembrane region" description="Helical" evidence="1">
    <location>
        <begin position="62"/>
        <end position="85"/>
    </location>
</feature>
<proteinExistence type="predicted"/>
<reference evidence="2 3" key="1">
    <citation type="submission" date="2014-04" db="EMBL/GenBank/DDBJ databases">
        <authorList>
            <consortium name="DOE Joint Genome Institute"/>
            <person name="Kuo A."/>
            <person name="Zuccaro A."/>
            <person name="Kohler A."/>
            <person name="Nagy L.G."/>
            <person name="Floudas D."/>
            <person name="Copeland A."/>
            <person name="Barry K.W."/>
            <person name="Cichocki N."/>
            <person name="Veneault-Fourrey C."/>
            <person name="LaButti K."/>
            <person name="Lindquist E.A."/>
            <person name="Lipzen A."/>
            <person name="Lundell T."/>
            <person name="Morin E."/>
            <person name="Murat C."/>
            <person name="Sun H."/>
            <person name="Tunlid A."/>
            <person name="Henrissat B."/>
            <person name="Grigoriev I.V."/>
            <person name="Hibbett D.S."/>
            <person name="Martin F."/>
            <person name="Nordberg H.P."/>
            <person name="Cantor M.N."/>
            <person name="Hua S.X."/>
        </authorList>
    </citation>
    <scope>NUCLEOTIDE SEQUENCE [LARGE SCALE GENOMIC DNA]</scope>
    <source>
        <strain evidence="2 3">MAFF 305830</strain>
    </source>
</reference>